<protein>
    <recommendedName>
        <fullName evidence="4">BppU N-terminal domain-containing protein</fullName>
    </recommendedName>
</protein>
<evidence type="ECO:0008006" key="4">
    <source>
        <dbReference type="Google" id="ProtNLM"/>
    </source>
</evidence>
<reference evidence="2 3" key="1">
    <citation type="submission" date="2015-10" db="EMBL/GenBank/DDBJ databases">
        <title>Butyribacter intestini gen. nov., sp. nov., a butyric acid-producing bacterium of the family Lachnospiraceae isolated from the human faeces.</title>
        <authorList>
            <person name="Zou Y."/>
            <person name="Xue W."/>
            <person name="Luo G."/>
            <person name="Lv M."/>
        </authorList>
    </citation>
    <scope>NUCLEOTIDE SEQUENCE [LARGE SCALE GENOMIC DNA]</scope>
    <source>
        <strain evidence="2 3">TF01-11</strain>
    </source>
</reference>
<proteinExistence type="predicted"/>
<evidence type="ECO:0000313" key="3">
    <source>
        <dbReference type="Proteomes" id="UP000050833"/>
    </source>
</evidence>
<gene>
    <name evidence="2" type="ORF">APZ18_12170</name>
</gene>
<dbReference type="RefSeq" id="WP_055945302.1">
    <property type="nucleotide sequence ID" value="NZ_LLKB01000005.1"/>
</dbReference>
<evidence type="ECO:0000313" key="2">
    <source>
        <dbReference type="EMBL" id="KQC85431.1"/>
    </source>
</evidence>
<dbReference type="Proteomes" id="UP000050833">
    <property type="component" value="Unassembled WGS sequence"/>
</dbReference>
<organism evidence="2 3">
    <name type="scientific">Butyribacter intestini</name>
    <dbReference type="NCBI Taxonomy" id="1703332"/>
    <lineage>
        <taxon>Bacteria</taxon>
        <taxon>Bacillati</taxon>
        <taxon>Bacillota</taxon>
        <taxon>Clostridia</taxon>
        <taxon>Lachnospirales</taxon>
        <taxon>Lachnospiraceae</taxon>
        <taxon>Butyribacter</taxon>
    </lineage>
</organism>
<sequence>MNIPVTLNVKSANAIPVISCMQGDTPILVCTIMNGTEKFVVNKAEFDLCVCEGETAKHKAVTINASISGNTVSVKMTKNETDEAGDIKFCIRFSNTKNNTVISTFPFILKATQNPSYTAAGQMDDVSALTDYVAEAKKYADSAKETTADVSTLAQKTTEKAQEAESSATAAKESANIAGDRATEAQEAAAATLKSSSTATSAAEYTASCRKEIEQLASEVENNSNIAKSYAVGETSARDNEDIDNAKYYSQQAKKYADEAQQIVGGNFIPNSEKGIAGGVAVLNANLAVEKAVADENGNNIQETYAKKTEIAEVIEVDSELSTTSTNPVQNKVVTAEINSASYQADVANGTLTQWQAQGRIPNGIANNLVTTEEGYVADARQLNKSVAGSFADSVDKSISALNNALTPFTFTNVASGTQNVIAFYNSITKMMFVSFNYNIARVNEPTSLVILNDNAHTIDTDKYRFPVSAWDGTTGNIVLSYGYVSGQNICIYAPPCNEFNAYAAFFYHCK</sequence>
<feature type="region of interest" description="Disordered" evidence="1">
    <location>
        <begin position="154"/>
        <end position="182"/>
    </location>
</feature>
<keyword evidence="3" id="KW-1185">Reference proteome</keyword>
<name>A0AAW3JT32_9FIRM</name>
<comment type="caution">
    <text evidence="2">The sequence shown here is derived from an EMBL/GenBank/DDBJ whole genome shotgun (WGS) entry which is preliminary data.</text>
</comment>
<dbReference type="AlphaFoldDB" id="A0AAW3JT32"/>
<evidence type="ECO:0000256" key="1">
    <source>
        <dbReference type="SAM" id="MobiDB-lite"/>
    </source>
</evidence>
<feature type="compositionally biased region" description="Low complexity" evidence="1">
    <location>
        <begin position="164"/>
        <end position="175"/>
    </location>
</feature>
<dbReference type="EMBL" id="LLKB01000005">
    <property type="protein sequence ID" value="KQC85431.1"/>
    <property type="molecule type" value="Genomic_DNA"/>
</dbReference>
<accession>A0AAW3JT32</accession>